<feature type="transmembrane region" description="Helical" evidence="1">
    <location>
        <begin position="56"/>
        <end position="75"/>
    </location>
</feature>
<sequence>MKNEERYIRNKMGDANPFRVPDGYFDSFPSRIMEQLSEREAVEIPMRRSFVSRFRGIMYAAACILLAVFGTVVYINESGLRSEENADDVVASGSTGSGSYTYEEEFADYVMMDNTDIYAYLSGE</sequence>
<protein>
    <submittedName>
        <fullName evidence="2">Uncharacterized protein</fullName>
    </submittedName>
</protein>
<keyword evidence="3" id="KW-1185">Reference proteome</keyword>
<name>A0ABX2AVR2_9BACT</name>
<dbReference type="Proteomes" id="UP001193734">
    <property type="component" value="Unassembled WGS sequence"/>
</dbReference>
<dbReference type="EMBL" id="JABKKE010000007">
    <property type="protein sequence ID" value="NPE13803.1"/>
    <property type="molecule type" value="Genomic_DNA"/>
</dbReference>
<proteinExistence type="predicted"/>
<gene>
    <name evidence="2" type="ORF">HPS55_05585</name>
</gene>
<organism evidence="2 3">
    <name type="scientific">Xylanibacter rodentium</name>
    <dbReference type="NCBI Taxonomy" id="2736289"/>
    <lineage>
        <taxon>Bacteria</taxon>
        <taxon>Pseudomonadati</taxon>
        <taxon>Bacteroidota</taxon>
        <taxon>Bacteroidia</taxon>
        <taxon>Bacteroidales</taxon>
        <taxon>Prevotellaceae</taxon>
        <taxon>Xylanibacter</taxon>
    </lineage>
</organism>
<dbReference type="RefSeq" id="WP_172175365.1">
    <property type="nucleotide sequence ID" value="NZ_CASGIA010000019.1"/>
</dbReference>
<reference evidence="2 3" key="1">
    <citation type="submission" date="2020-05" db="EMBL/GenBank/DDBJ databases">
        <title>Distinct polysaccharide utilization as determinants for interspecies competition between intestinal Prevotella spp.</title>
        <authorList>
            <person name="Galvez E.J.C."/>
            <person name="Iljazovic A."/>
            <person name="Strowig T."/>
        </authorList>
    </citation>
    <scope>NUCLEOTIDE SEQUENCE [LARGE SCALE GENOMIC DNA]</scope>
    <source>
        <strain evidence="2 3">PROD</strain>
    </source>
</reference>
<dbReference type="GeneID" id="82157231"/>
<evidence type="ECO:0000313" key="2">
    <source>
        <dbReference type="EMBL" id="NPE13803.1"/>
    </source>
</evidence>
<comment type="caution">
    <text evidence="2">The sequence shown here is derived from an EMBL/GenBank/DDBJ whole genome shotgun (WGS) entry which is preliminary data.</text>
</comment>
<accession>A0ABX2AVR2</accession>
<keyword evidence="1" id="KW-0812">Transmembrane</keyword>
<evidence type="ECO:0000313" key="3">
    <source>
        <dbReference type="Proteomes" id="UP001193734"/>
    </source>
</evidence>
<keyword evidence="1" id="KW-1133">Transmembrane helix</keyword>
<evidence type="ECO:0000256" key="1">
    <source>
        <dbReference type="SAM" id="Phobius"/>
    </source>
</evidence>
<keyword evidence="1" id="KW-0472">Membrane</keyword>